<name>A0A428SJ94_9HYPO</name>
<keyword evidence="2" id="KW-0812">Transmembrane</keyword>
<keyword evidence="4" id="KW-1185">Reference proteome</keyword>
<feature type="transmembrane region" description="Helical" evidence="2">
    <location>
        <begin position="7"/>
        <end position="26"/>
    </location>
</feature>
<evidence type="ECO:0000313" key="3">
    <source>
        <dbReference type="EMBL" id="RSL89870.1"/>
    </source>
</evidence>
<dbReference type="Proteomes" id="UP000287144">
    <property type="component" value="Unassembled WGS sequence"/>
</dbReference>
<evidence type="ECO:0000256" key="1">
    <source>
        <dbReference type="SAM" id="MobiDB-lite"/>
    </source>
</evidence>
<evidence type="ECO:0000313" key="4">
    <source>
        <dbReference type="Proteomes" id="UP000287144"/>
    </source>
</evidence>
<dbReference type="AlphaFoldDB" id="A0A428SJ94"/>
<organism evidence="3 4">
    <name type="scientific">Fusarium oligoseptatum</name>
    <dbReference type="NCBI Taxonomy" id="2604345"/>
    <lineage>
        <taxon>Eukaryota</taxon>
        <taxon>Fungi</taxon>
        <taxon>Dikarya</taxon>
        <taxon>Ascomycota</taxon>
        <taxon>Pezizomycotina</taxon>
        <taxon>Sordariomycetes</taxon>
        <taxon>Hypocreomycetidae</taxon>
        <taxon>Hypocreales</taxon>
        <taxon>Nectriaceae</taxon>
        <taxon>Fusarium</taxon>
        <taxon>Fusarium solani species complex</taxon>
    </lineage>
</organism>
<reference evidence="3 4" key="1">
    <citation type="submission" date="2017-06" db="EMBL/GenBank/DDBJ databases">
        <title>Comparative genomic analysis of Ambrosia Fusariam Clade fungi.</title>
        <authorList>
            <person name="Stajich J.E."/>
            <person name="Carrillo J."/>
            <person name="Kijimoto T."/>
            <person name="Eskalen A."/>
            <person name="O'Donnell K."/>
            <person name="Kasson M."/>
        </authorList>
    </citation>
    <scope>NUCLEOTIDE SEQUENCE [LARGE SCALE GENOMIC DNA]</scope>
    <source>
        <strain evidence="3 4">NRRL62579</strain>
    </source>
</reference>
<evidence type="ECO:0000256" key="2">
    <source>
        <dbReference type="SAM" id="Phobius"/>
    </source>
</evidence>
<keyword evidence="2" id="KW-1133">Transmembrane helix</keyword>
<keyword evidence="2" id="KW-0472">Membrane</keyword>
<comment type="caution">
    <text evidence="3">The sequence shown here is derived from an EMBL/GenBank/DDBJ whole genome shotgun (WGS) entry which is preliminary data.</text>
</comment>
<sequence>MSLSPEEIFACVALPTVFLGGLVWYWRRSSQGKVCLEEHDDIQWERWLSPHCAASVEDAEEGRVSYTANLPGGQPSRSDDVQAQPSHPLPTYRPPSSEGGSIPLTQFTPNRCLHIIVFASSQSTSLSYIRVPDLPDVVFELFINPTLKEVDQTGGCYDIDWETCAKGSISKFLIIGGGSVRDDADGIIDATPGHEMNALARPLHAVPEDFFY</sequence>
<gene>
    <name evidence="3" type="ORF">CEP52_014760</name>
</gene>
<accession>A0A428SJ94</accession>
<dbReference type="EMBL" id="NKCK01000239">
    <property type="protein sequence ID" value="RSL89870.1"/>
    <property type="molecule type" value="Genomic_DNA"/>
</dbReference>
<protein>
    <submittedName>
        <fullName evidence="3">Uncharacterized protein</fullName>
    </submittedName>
</protein>
<feature type="region of interest" description="Disordered" evidence="1">
    <location>
        <begin position="66"/>
        <end position="100"/>
    </location>
</feature>
<proteinExistence type="predicted"/>